<dbReference type="OrthoDB" id="151346at2"/>
<feature type="transmembrane region" description="Helical" evidence="7">
    <location>
        <begin position="181"/>
        <end position="206"/>
    </location>
</feature>
<gene>
    <name evidence="9" type="ORF">A8990_16622</name>
</gene>
<sequence length="274" mass="30300">MTTMTATWVKWTGGALLAILLLLTLVPFILLAFFSFKTQIEVLIEFWGMPEKLHFENYTAAWDVVRNSISHSLLVCFSTVLGAVLLGSLSGYVFARHQFPLKGLLYILLIGVMMIPSLLTIVPLYAIVSKIGITGSYWGLILPYISGTQLLGILLCRTLFESLPEELFEAARMDGGNEFYLYSRVALPLCIPVLVTVGIVTFLAVYSDYLWPFIVLDQEHQTFTMAAVSLNHSGRSDVGLSFVGYIIGSVPTILVIIFGMKYYIEGMVSGAVKS</sequence>
<keyword evidence="9" id="KW-0762">Sugar transport</keyword>
<feature type="domain" description="ABC transmembrane type-1" evidence="8">
    <location>
        <begin position="69"/>
        <end position="259"/>
    </location>
</feature>
<evidence type="ECO:0000313" key="9">
    <source>
        <dbReference type="EMBL" id="REE56285.1"/>
    </source>
</evidence>
<dbReference type="EMBL" id="QTTN01000066">
    <property type="protein sequence ID" value="REE56285.1"/>
    <property type="molecule type" value="Genomic_DNA"/>
</dbReference>
<dbReference type="Pfam" id="PF00528">
    <property type="entry name" value="BPD_transp_1"/>
    <property type="match status" value="1"/>
</dbReference>
<keyword evidence="3" id="KW-1003">Cell membrane</keyword>
<evidence type="ECO:0000259" key="8">
    <source>
        <dbReference type="PROSITE" id="PS50928"/>
    </source>
</evidence>
<dbReference type="PANTHER" id="PTHR43744">
    <property type="entry name" value="ABC TRANSPORTER PERMEASE PROTEIN MG189-RELATED-RELATED"/>
    <property type="match status" value="1"/>
</dbReference>
<evidence type="ECO:0000313" key="10">
    <source>
        <dbReference type="Proteomes" id="UP000256304"/>
    </source>
</evidence>
<accession>A0A3D9Q0C8</accession>
<dbReference type="GO" id="GO:0005886">
    <property type="term" value="C:plasma membrane"/>
    <property type="evidence" value="ECO:0007669"/>
    <property type="project" value="UniProtKB-SubCell"/>
</dbReference>
<reference evidence="9 10" key="1">
    <citation type="submission" date="2018-08" db="EMBL/GenBank/DDBJ databases">
        <title>Genomic Encyclopedia of Type Strains, Phase III (KMG-III): the genomes of soil and plant-associated and newly described type strains.</title>
        <authorList>
            <person name="Whitman W."/>
        </authorList>
    </citation>
    <scope>NUCLEOTIDE SEQUENCE [LARGE SCALE GENOMIC DNA]</scope>
    <source>
        <strain evidence="9 10">CGMCC 1.10966</strain>
    </source>
</reference>
<dbReference type="CDD" id="cd06261">
    <property type="entry name" value="TM_PBP2"/>
    <property type="match status" value="1"/>
</dbReference>
<name>A0A3D9Q0C8_9BACL</name>
<feature type="transmembrane region" description="Helical" evidence="7">
    <location>
        <begin position="242"/>
        <end position="264"/>
    </location>
</feature>
<dbReference type="PANTHER" id="PTHR43744:SF8">
    <property type="entry name" value="SN-GLYCEROL-3-PHOSPHATE TRANSPORT SYSTEM PERMEASE PROTEIN UGPE"/>
    <property type="match status" value="1"/>
</dbReference>
<evidence type="ECO:0000256" key="4">
    <source>
        <dbReference type="ARBA" id="ARBA00022692"/>
    </source>
</evidence>
<dbReference type="AlphaFoldDB" id="A0A3D9Q0C8"/>
<evidence type="ECO:0000256" key="2">
    <source>
        <dbReference type="ARBA" id="ARBA00022448"/>
    </source>
</evidence>
<dbReference type="InterPro" id="IPR000515">
    <property type="entry name" value="MetI-like"/>
</dbReference>
<feature type="transmembrane region" description="Helical" evidence="7">
    <location>
        <begin position="72"/>
        <end position="94"/>
    </location>
</feature>
<evidence type="ECO:0000256" key="5">
    <source>
        <dbReference type="ARBA" id="ARBA00022989"/>
    </source>
</evidence>
<protein>
    <submittedName>
        <fullName evidence="9">Multiple sugar transport system permease protein/glucose/mannose transport system permease protein</fullName>
    </submittedName>
</protein>
<feature type="transmembrane region" description="Helical" evidence="7">
    <location>
        <begin position="106"/>
        <end position="128"/>
    </location>
</feature>
<feature type="transmembrane region" description="Helical" evidence="7">
    <location>
        <begin position="140"/>
        <end position="160"/>
    </location>
</feature>
<evidence type="ECO:0000256" key="1">
    <source>
        <dbReference type="ARBA" id="ARBA00004651"/>
    </source>
</evidence>
<comment type="similarity">
    <text evidence="7">Belongs to the binding-protein-dependent transport system permease family.</text>
</comment>
<dbReference type="SUPFAM" id="SSF161098">
    <property type="entry name" value="MetI-like"/>
    <property type="match status" value="1"/>
</dbReference>
<evidence type="ECO:0000256" key="6">
    <source>
        <dbReference type="ARBA" id="ARBA00023136"/>
    </source>
</evidence>
<keyword evidence="4 7" id="KW-0812">Transmembrane</keyword>
<evidence type="ECO:0000256" key="3">
    <source>
        <dbReference type="ARBA" id="ARBA00022475"/>
    </source>
</evidence>
<keyword evidence="6 7" id="KW-0472">Membrane</keyword>
<keyword evidence="5 7" id="KW-1133">Transmembrane helix</keyword>
<proteinExistence type="inferred from homology"/>
<organism evidence="9 10">
    <name type="scientific">Paenibacillus taihuensis</name>
    <dbReference type="NCBI Taxonomy" id="1156355"/>
    <lineage>
        <taxon>Bacteria</taxon>
        <taxon>Bacillati</taxon>
        <taxon>Bacillota</taxon>
        <taxon>Bacilli</taxon>
        <taxon>Bacillales</taxon>
        <taxon>Paenibacillaceae</taxon>
        <taxon>Paenibacillus</taxon>
    </lineage>
</organism>
<dbReference type="Proteomes" id="UP000256304">
    <property type="component" value="Unassembled WGS sequence"/>
</dbReference>
<comment type="caution">
    <text evidence="9">The sequence shown here is derived from an EMBL/GenBank/DDBJ whole genome shotgun (WGS) entry which is preliminary data.</text>
</comment>
<dbReference type="InterPro" id="IPR035906">
    <property type="entry name" value="MetI-like_sf"/>
</dbReference>
<dbReference type="GO" id="GO:0055085">
    <property type="term" value="P:transmembrane transport"/>
    <property type="evidence" value="ECO:0007669"/>
    <property type="project" value="InterPro"/>
</dbReference>
<keyword evidence="10" id="KW-1185">Reference proteome</keyword>
<feature type="transmembrane region" description="Helical" evidence="7">
    <location>
        <begin position="12"/>
        <end position="36"/>
    </location>
</feature>
<keyword evidence="2 7" id="KW-0813">Transport</keyword>
<evidence type="ECO:0000256" key="7">
    <source>
        <dbReference type="RuleBase" id="RU363032"/>
    </source>
</evidence>
<comment type="subcellular location">
    <subcellularLocation>
        <location evidence="1 7">Cell membrane</location>
        <topology evidence="1 7">Multi-pass membrane protein</topology>
    </subcellularLocation>
</comment>
<dbReference type="RefSeq" id="WP_116192713.1">
    <property type="nucleotide sequence ID" value="NZ_QTTN01000066.1"/>
</dbReference>
<dbReference type="PROSITE" id="PS50928">
    <property type="entry name" value="ABC_TM1"/>
    <property type="match status" value="1"/>
</dbReference>
<dbReference type="Gene3D" id="1.10.3720.10">
    <property type="entry name" value="MetI-like"/>
    <property type="match status" value="1"/>
</dbReference>